<accession>A0ABP0S420</accession>
<evidence type="ECO:0000256" key="2">
    <source>
        <dbReference type="SAM" id="MobiDB-lite"/>
    </source>
</evidence>
<feature type="compositionally biased region" description="Basic and acidic residues" evidence="2">
    <location>
        <begin position="177"/>
        <end position="189"/>
    </location>
</feature>
<reference evidence="4 5" key="1">
    <citation type="submission" date="2024-02" db="EMBL/GenBank/DDBJ databases">
        <authorList>
            <person name="Chen Y."/>
            <person name="Shah S."/>
            <person name="Dougan E. K."/>
            <person name="Thang M."/>
            <person name="Chan C."/>
        </authorList>
    </citation>
    <scope>NUCLEOTIDE SEQUENCE [LARGE SCALE GENOMIC DNA]</scope>
</reference>
<keyword evidence="5" id="KW-1185">Reference proteome</keyword>
<dbReference type="EMBL" id="CAXAMM010042842">
    <property type="protein sequence ID" value="CAK9107066.1"/>
    <property type="molecule type" value="Genomic_DNA"/>
</dbReference>
<feature type="region of interest" description="Disordered" evidence="2">
    <location>
        <begin position="163"/>
        <end position="198"/>
    </location>
</feature>
<comment type="caution">
    <text evidence="4">The sequence shown here is derived from an EMBL/GenBank/DDBJ whole genome shotgun (WGS) entry which is preliminary data.</text>
</comment>
<dbReference type="Proteomes" id="UP001642464">
    <property type="component" value="Unassembled WGS sequence"/>
</dbReference>
<name>A0ABP0S420_9DINO</name>
<evidence type="ECO:0000313" key="4">
    <source>
        <dbReference type="EMBL" id="CAK9107066.1"/>
    </source>
</evidence>
<evidence type="ECO:0000256" key="1">
    <source>
        <dbReference type="SAM" id="Coils"/>
    </source>
</evidence>
<dbReference type="InterPro" id="IPR042091">
    <property type="entry name" value="Ska2_N"/>
</dbReference>
<dbReference type="Gene3D" id="6.10.250.1380">
    <property type="match status" value="1"/>
</dbReference>
<feature type="coiled-coil region" evidence="1">
    <location>
        <begin position="40"/>
        <end position="67"/>
    </location>
</feature>
<proteinExistence type="predicted"/>
<evidence type="ECO:0000259" key="3">
    <source>
        <dbReference type="Pfam" id="PF16740"/>
    </source>
</evidence>
<gene>
    <name evidence="4" type="ORF">SCF082_LOCUS49852</name>
</gene>
<keyword evidence="1" id="KW-0175">Coiled coil</keyword>
<organism evidence="4 5">
    <name type="scientific">Durusdinium trenchii</name>
    <dbReference type="NCBI Taxonomy" id="1381693"/>
    <lineage>
        <taxon>Eukaryota</taxon>
        <taxon>Sar</taxon>
        <taxon>Alveolata</taxon>
        <taxon>Dinophyceae</taxon>
        <taxon>Suessiales</taxon>
        <taxon>Symbiodiniaceae</taxon>
        <taxon>Durusdinium</taxon>
    </lineage>
</organism>
<protein>
    <submittedName>
        <fullName evidence="4">SKA2 domain-containing protein</fullName>
    </submittedName>
</protein>
<sequence>MEALAAQEARLDAVRAGLRGRFERDYGAGERNPVELLARLARLQERCKALQGKVETLANAKQELVDALYAQNCKPPKAGDVERQGKEGNLVTDQLEFLVRSDEANDAFAAALDSQGAVNALLETSEGRRAYFVAPATEAQVEDNVILSRTALQVAIEASGAAIESDSDDAGSRAGSPRREGAEADKENQQRQQGVKPAGALGTTVESFAFEALPESIRGRAKLHEVNQALQIIVGYFAKSKRKAHPPGKPAVVSIKALDALGAKVVGHTGACVIHCLRSLGFIQVTREGVSLTSN</sequence>
<evidence type="ECO:0000313" key="5">
    <source>
        <dbReference type="Proteomes" id="UP001642464"/>
    </source>
</evidence>
<dbReference type="Pfam" id="PF16740">
    <property type="entry name" value="SKA2"/>
    <property type="match status" value="1"/>
</dbReference>
<feature type="domain" description="Ska2 N-terminal" evidence="3">
    <location>
        <begin position="4"/>
        <end position="70"/>
    </location>
</feature>